<organism evidence="2 3">
    <name type="scientific">Popillia japonica</name>
    <name type="common">Japanese beetle</name>
    <dbReference type="NCBI Taxonomy" id="7064"/>
    <lineage>
        <taxon>Eukaryota</taxon>
        <taxon>Metazoa</taxon>
        <taxon>Ecdysozoa</taxon>
        <taxon>Arthropoda</taxon>
        <taxon>Hexapoda</taxon>
        <taxon>Insecta</taxon>
        <taxon>Pterygota</taxon>
        <taxon>Neoptera</taxon>
        <taxon>Endopterygota</taxon>
        <taxon>Coleoptera</taxon>
        <taxon>Polyphaga</taxon>
        <taxon>Scarabaeiformia</taxon>
        <taxon>Scarabaeidae</taxon>
        <taxon>Rutelinae</taxon>
        <taxon>Popillia</taxon>
    </lineage>
</organism>
<keyword evidence="3" id="KW-1185">Reference proteome</keyword>
<gene>
    <name evidence="2" type="ORF">QE152_g30020</name>
</gene>
<sequence>MHNILEDECRGRWKSIRDYYQQKKREYLKGTGTGSAKVDTDGSFFDKFQHLRFLDTTSMVERRTISSCNDTNPTDEHEAENEVPCEKNPRHGCSHQK</sequence>
<dbReference type="EMBL" id="JASPKY010000395">
    <property type="protein sequence ID" value="KAK9702345.1"/>
    <property type="molecule type" value="Genomic_DNA"/>
</dbReference>
<proteinExistence type="predicted"/>
<feature type="region of interest" description="Disordered" evidence="1">
    <location>
        <begin position="66"/>
        <end position="97"/>
    </location>
</feature>
<name>A0AAW1JH16_POPJA</name>
<evidence type="ECO:0000313" key="3">
    <source>
        <dbReference type="Proteomes" id="UP001458880"/>
    </source>
</evidence>
<evidence type="ECO:0000313" key="2">
    <source>
        <dbReference type="EMBL" id="KAK9702345.1"/>
    </source>
</evidence>
<comment type="caution">
    <text evidence="2">The sequence shown here is derived from an EMBL/GenBank/DDBJ whole genome shotgun (WGS) entry which is preliminary data.</text>
</comment>
<evidence type="ECO:0008006" key="4">
    <source>
        <dbReference type="Google" id="ProtNLM"/>
    </source>
</evidence>
<dbReference type="AlphaFoldDB" id="A0AAW1JH16"/>
<dbReference type="Proteomes" id="UP001458880">
    <property type="component" value="Unassembled WGS sequence"/>
</dbReference>
<protein>
    <recommendedName>
        <fullName evidence="4">MADF domain-containing protein</fullName>
    </recommendedName>
</protein>
<accession>A0AAW1JH16</accession>
<evidence type="ECO:0000256" key="1">
    <source>
        <dbReference type="SAM" id="MobiDB-lite"/>
    </source>
</evidence>
<reference evidence="2 3" key="1">
    <citation type="journal article" date="2024" name="BMC Genomics">
        <title>De novo assembly and annotation of Popillia japonica's genome with initial clues to its potential as an invasive pest.</title>
        <authorList>
            <person name="Cucini C."/>
            <person name="Boschi S."/>
            <person name="Funari R."/>
            <person name="Cardaioli E."/>
            <person name="Iannotti N."/>
            <person name="Marturano G."/>
            <person name="Paoli F."/>
            <person name="Bruttini M."/>
            <person name="Carapelli A."/>
            <person name="Frati F."/>
            <person name="Nardi F."/>
        </authorList>
    </citation>
    <scope>NUCLEOTIDE SEQUENCE [LARGE SCALE GENOMIC DNA]</scope>
    <source>
        <strain evidence="2">DMR45628</strain>
    </source>
</reference>